<dbReference type="Proteomes" id="UP000274920">
    <property type="component" value="Unassembled WGS sequence"/>
</dbReference>
<evidence type="ECO:0000313" key="1">
    <source>
        <dbReference type="EMBL" id="RRK31158.1"/>
    </source>
</evidence>
<accession>A0A3R8KSX2</accession>
<sequence>MINDGNKETFRVRRVSFFLVEPYFMIDNMLLYEYTKVKCHKFLHLFERTGKPERQKYSKKYSIMELNKKKGGEPPC</sequence>
<proteinExistence type="predicted"/>
<organism evidence="1 2">
    <name type="scientific">Schaedlerella arabinosiphila</name>
    <dbReference type="NCBI Taxonomy" id="2044587"/>
    <lineage>
        <taxon>Bacteria</taxon>
        <taxon>Bacillati</taxon>
        <taxon>Bacillota</taxon>
        <taxon>Clostridia</taxon>
        <taxon>Lachnospirales</taxon>
        <taxon>Lachnospiraceae</taxon>
        <taxon>Schaedlerella</taxon>
    </lineage>
</organism>
<name>A0A3R8KSX2_9FIRM</name>
<reference evidence="1" key="1">
    <citation type="submission" date="2018-10" db="EMBL/GenBank/DDBJ databases">
        <title>Schaedlerella arabinophila gen. nov. sp. nov., isolated from the mouse intestinal tract and comparative analysis with the genome of the closely related altered Schaedler flora strain ASF502.</title>
        <authorList>
            <person name="Miyake S."/>
            <person name="Soh M."/>
            <person name="Seedorf H."/>
        </authorList>
    </citation>
    <scope>NUCLEOTIDE SEQUENCE [LARGE SCALE GENOMIC DNA]</scope>
    <source>
        <strain evidence="1">DSM 106076</strain>
    </source>
</reference>
<dbReference type="AlphaFoldDB" id="A0A3R8KSX2"/>
<gene>
    <name evidence="1" type="ORF">EBB54_07085</name>
</gene>
<protein>
    <submittedName>
        <fullName evidence="1">Uncharacterized protein</fullName>
    </submittedName>
</protein>
<evidence type="ECO:0000313" key="2">
    <source>
        <dbReference type="Proteomes" id="UP000274920"/>
    </source>
</evidence>
<dbReference type="EMBL" id="RHJS01000002">
    <property type="protein sequence ID" value="RRK31158.1"/>
    <property type="molecule type" value="Genomic_DNA"/>
</dbReference>
<comment type="caution">
    <text evidence="1">The sequence shown here is derived from an EMBL/GenBank/DDBJ whole genome shotgun (WGS) entry which is preliminary data.</text>
</comment>
<keyword evidence="2" id="KW-1185">Reference proteome</keyword>